<feature type="domain" description="Ig-like" evidence="16">
    <location>
        <begin position="2511"/>
        <end position="2595"/>
    </location>
</feature>
<dbReference type="SUPFAM" id="SSF50044">
    <property type="entry name" value="SH3-domain"/>
    <property type="match status" value="1"/>
</dbReference>
<dbReference type="SUPFAM" id="SSF50729">
    <property type="entry name" value="PH domain-like"/>
    <property type="match status" value="1"/>
</dbReference>
<feature type="compositionally biased region" description="Basic and acidic residues" evidence="12">
    <location>
        <begin position="3180"/>
        <end position="3196"/>
    </location>
</feature>
<feature type="compositionally biased region" description="Basic and acidic residues" evidence="12">
    <location>
        <begin position="3117"/>
        <end position="3133"/>
    </location>
</feature>
<feature type="domain" description="Ig-like" evidence="16">
    <location>
        <begin position="1263"/>
        <end position="1347"/>
    </location>
</feature>
<evidence type="ECO:0000256" key="10">
    <source>
        <dbReference type="ARBA" id="ARBA00023319"/>
    </source>
</evidence>
<keyword evidence="7" id="KW-0677">Repeat</keyword>
<dbReference type="CDD" id="cd23767">
    <property type="entry name" value="IQCD"/>
    <property type="match status" value="1"/>
</dbReference>
<dbReference type="GO" id="GO:0005634">
    <property type="term" value="C:nucleus"/>
    <property type="evidence" value="ECO:0007669"/>
    <property type="project" value="UniProtKB-SubCell"/>
</dbReference>
<dbReference type="InterPro" id="IPR013783">
    <property type="entry name" value="Ig-like_fold"/>
</dbReference>
<feature type="domain" description="Ig-like" evidence="16">
    <location>
        <begin position="372"/>
        <end position="456"/>
    </location>
</feature>
<keyword evidence="6" id="KW-0597">Phosphoprotein</keyword>
<dbReference type="GO" id="GO:0031672">
    <property type="term" value="C:A band"/>
    <property type="evidence" value="ECO:0007669"/>
    <property type="project" value="UniProtKB-ARBA"/>
</dbReference>
<dbReference type="InterPro" id="IPR036028">
    <property type="entry name" value="SH3-like_dom_sf"/>
</dbReference>
<dbReference type="FunFam" id="2.60.40.10:FF:000228">
    <property type="entry name" value="obscurin isoform X4"/>
    <property type="match status" value="10"/>
</dbReference>
<dbReference type="Gene3D" id="2.60.40.10">
    <property type="entry name" value="Immunoglobulins"/>
    <property type="match status" value="36"/>
</dbReference>
<dbReference type="PANTHER" id="PTHR35971:SF5">
    <property type="entry name" value="OBSCURIN LIKE CYTOSKELETAL ADAPTOR 1"/>
    <property type="match status" value="1"/>
</dbReference>
<evidence type="ECO:0000313" key="17">
    <source>
        <dbReference type="EMBL" id="KAG5276025.1"/>
    </source>
</evidence>
<dbReference type="PROSITE" id="PS50835">
    <property type="entry name" value="IG_LIKE"/>
    <property type="match status" value="30"/>
</dbReference>
<feature type="compositionally biased region" description="Polar residues" evidence="12">
    <location>
        <begin position="3050"/>
        <end position="3061"/>
    </location>
</feature>
<dbReference type="SMART" id="SM00408">
    <property type="entry name" value="IGc2"/>
    <property type="match status" value="29"/>
</dbReference>
<dbReference type="GO" id="GO:0045989">
    <property type="term" value="P:positive regulation of striated muscle contraction"/>
    <property type="evidence" value="ECO:0007669"/>
    <property type="project" value="UniProtKB-ARBA"/>
</dbReference>
<feature type="compositionally biased region" description="Basic and acidic residues" evidence="12">
    <location>
        <begin position="3568"/>
        <end position="3581"/>
    </location>
</feature>
<evidence type="ECO:0000256" key="2">
    <source>
        <dbReference type="ARBA" id="ARBA00004496"/>
    </source>
</evidence>
<dbReference type="Pfam" id="PF00612">
    <property type="entry name" value="IQ"/>
    <property type="match status" value="1"/>
</dbReference>
<dbReference type="EMBL" id="JADWDJ010000009">
    <property type="protein sequence ID" value="KAG5276025.1"/>
    <property type="molecule type" value="Genomic_DNA"/>
</dbReference>
<dbReference type="PROSITE" id="PS50010">
    <property type="entry name" value="DH_2"/>
    <property type="match status" value="1"/>
</dbReference>
<feature type="domain" description="Ig-like" evidence="16">
    <location>
        <begin position="1351"/>
        <end position="1436"/>
    </location>
</feature>
<feature type="domain" description="Ig-like" evidence="16">
    <location>
        <begin position="1530"/>
        <end position="1614"/>
    </location>
</feature>
<dbReference type="PROSITE" id="PS50096">
    <property type="entry name" value="IQ"/>
    <property type="match status" value="1"/>
</dbReference>
<feature type="domain" description="Ig-like" evidence="16">
    <location>
        <begin position="4062"/>
        <end position="4153"/>
    </location>
</feature>
<dbReference type="InterPro" id="IPR036179">
    <property type="entry name" value="Ig-like_dom_sf"/>
</dbReference>
<feature type="domain" description="Ig-like" evidence="16">
    <location>
        <begin position="1797"/>
        <end position="1881"/>
    </location>
</feature>
<feature type="domain" description="PH" evidence="14">
    <location>
        <begin position="3943"/>
        <end position="4052"/>
    </location>
</feature>
<dbReference type="InterPro" id="IPR055251">
    <property type="entry name" value="SOS1_NGEF_PH"/>
</dbReference>
<dbReference type="InterPro" id="IPR003599">
    <property type="entry name" value="Ig_sub"/>
</dbReference>
<feature type="compositionally biased region" description="Basic and acidic residues" evidence="12">
    <location>
        <begin position="3268"/>
        <end position="3281"/>
    </location>
</feature>
<dbReference type="PROSITE" id="PS50002">
    <property type="entry name" value="SH3"/>
    <property type="match status" value="1"/>
</dbReference>
<feature type="compositionally biased region" description="Low complexity" evidence="12">
    <location>
        <begin position="3619"/>
        <end position="3632"/>
    </location>
</feature>
<protein>
    <recommendedName>
        <fullName evidence="19">Obscurin</fullName>
    </recommendedName>
</protein>
<evidence type="ECO:0000256" key="4">
    <source>
        <dbReference type="ARBA" id="ARBA00022443"/>
    </source>
</evidence>
<reference evidence="17" key="1">
    <citation type="submission" date="2020-10" db="EMBL/GenBank/DDBJ databases">
        <title>Chromosome-scale genome assembly of the Allis shad, Alosa alosa.</title>
        <authorList>
            <person name="Margot Z."/>
            <person name="Christophe K."/>
            <person name="Cabau C."/>
            <person name="Louis A."/>
            <person name="Berthelot C."/>
            <person name="Parey E."/>
            <person name="Roest Crollius H."/>
            <person name="Montfort J."/>
            <person name="Robinson-Rechavi M."/>
            <person name="Bucao C."/>
            <person name="Bouchez O."/>
            <person name="Gislard M."/>
            <person name="Lluch J."/>
            <person name="Milhes M."/>
            <person name="Lampietro C."/>
            <person name="Lopez Roques C."/>
            <person name="Donnadieu C."/>
            <person name="Braasch I."/>
            <person name="Desvignes T."/>
            <person name="Postlethwait J."/>
            <person name="Bobe J."/>
            <person name="Guiguen Y."/>
        </authorList>
    </citation>
    <scope>NUCLEOTIDE SEQUENCE</scope>
    <source>
        <strain evidence="17">M-15738</strain>
        <tissue evidence="17">Blood</tissue>
    </source>
</reference>
<dbReference type="GO" id="GO:0005085">
    <property type="term" value="F:guanyl-nucleotide exchange factor activity"/>
    <property type="evidence" value="ECO:0007669"/>
    <property type="project" value="InterPro"/>
</dbReference>
<dbReference type="InterPro" id="IPR013098">
    <property type="entry name" value="Ig_I-set"/>
</dbReference>
<evidence type="ECO:0000256" key="3">
    <source>
        <dbReference type="ARBA" id="ARBA00006692"/>
    </source>
</evidence>
<evidence type="ECO:0008006" key="19">
    <source>
        <dbReference type="Google" id="ProtNLM"/>
    </source>
</evidence>
<dbReference type="InterPro" id="IPR003598">
    <property type="entry name" value="Ig_sub2"/>
</dbReference>
<feature type="domain" description="Ig-like" evidence="16">
    <location>
        <begin position="1441"/>
        <end position="1525"/>
    </location>
</feature>
<dbReference type="Proteomes" id="UP000823561">
    <property type="component" value="Chromosome 9"/>
</dbReference>
<dbReference type="FunFam" id="2.60.40.10:FF:000707">
    <property type="entry name" value="Obscurin, cytoskeletal calmodulin and titin-interacting RhoGEF"/>
    <property type="match status" value="3"/>
</dbReference>
<dbReference type="InterPro" id="IPR001849">
    <property type="entry name" value="PH_domain"/>
</dbReference>
<gene>
    <name evidence="17" type="ORF">AALO_G00127090</name>
</gene>
<evidence type="ECO:0000259" key="13">
    <source>
        <dbReference type="PROSITE" id="PS50002"/>
    </source>
</evidence>
<feature type="domain" description="Ig-like" evidence="16">
    <location>
        <begin position="1085"/>
        <end position="1167"/>
    </location>
</feature>
<evidence type="ECO:0000313" key="18">
    <source>
        <dbReference type="Proteomes" id="UP000823561"/>
    </source>
</evidence>
<dbReference type="GO" id="GO:0003007">
    <property type="term" value="P:heart morphogenesis"/>
    <property type="evidence" value="ECO:0007669"/>
    <property type="project" value="UniProtKB-ARBA"/>
</dbReference>
<feature type="domain" description="Ig-like" evidence="16">
    <location>
        <begin position="2064"/>
        <end position="2149"/>
    </location>
</feature>
<feature type="domain" description="Ig-like" evidence="16">
    <location>
        <begin position="1620"/>
        <end position="1707"/>
    </location>
</feature>
<dbReference type="SMART" id="SM00015">
    <property type="entry name" value="IQ"/>
    <property type="match status" value="1"/>
</dbReference>
<feature type="domain" description="Ig-like" evidence="16">
    <location>
        <begin position="103"/>
        <end position="188"/>
    </location>
</feature>
<keyword evidence="4 11" id="KW-0728">SH3 domain</keyword>
<comment type="caution">
    <text evidence="17">The sequence shown here is derived from an EMBL/GenBank/DDBJ whole genome shotgun (WGS) entry which is preliminary data.</text>
</comment>
<feature type="domain" description="Ig-like" evidence="16">
    <location>
        <begin position="193"/>
        <end position="284"/>
    </location>
</feature>
<dbReference type="FunFam" id="2.60.40.10:FF:000050">
    <property type="entry name" value="Titin isoform B"/>
    <property type="match status" value="2"/>
</dbReference>
<dbReference type="Pfam" id="PF00621">
    <property type="entry name" value="RhoGEF"/>
    <property type="match status" value="1"/>
</dbReference>
<dbReference type="InterPro" id="IPR035899">
    <property type="entry name" value="DBL_dom_sf"/>
</dbReference>
<comment type="subcellular location">
    <subcellularLocation>
        <location evidence="2">Cytoplasm</location>
    </subcellularLocation>
    <subcellularLocation>
        <location evidence="1">Nucleus</location>
    </subcellularLocation>
</comment>
<feature type="domain" description="Ig-like" evidence="16">
    <location>
        <begin position="1174"/>
        <end position="1258"/>
    </location>
</feature>
<feature type="compositionally biased region" description="Polar residues" evidence="12">
    <location>
        <begin position="3197"/>
        <end position="3211"/>
    </location>
</feature>
<evidence type="ECO:0000256" key="6">
    <source>
        <dbReference type="ARBA" id="ARBA00022553"/>
    </source>
</evidence>
<keyword evidence="10" id="KW-0393">Immunoglobulin domain</keyword>
<dbReference type="GO" id="GO:0055013">
    <property type="term" value="P:cardiac muscle cell development"/>
    <property type="evidence" value="ECO:0007669"/>
    <property type="project" value="UniProtKB-ARBA"/>
</dbReference>
<feature type="compositionally biased region" description="Basic and acidic residues" evidence="12">
    <location>
        <begin position="3030"/>
        <end position="3039"/>
    </location>
</feature>
<dbReference type="SMART" id="SM00409">
    <property type="entry name" value="IG"/>
    <property type="match status" value="35"/>
</dbReference>
<feature type="domain" description="Ig-like" evidence="16">
    <location>
        <begin position="728"/>
        <end position="812"/>
    </location>
</feature>
<feature type="domain" description="Ig-like" evidence="16">
    <location>
        <begin position="998"/>
        <end position="1080"/>
    </location>
</feature>
<dbReference type="Gene3D" id="2.30.29.30">
    <property type="entry name" value="Pleckstrin-homology domain (PH domain)/Phosphotyrosine-binding domain (PTB)"/>
    <property type="match status" value="1"/>
</dbReference>
<dbReference type="SUPFAM" id="SSF48065">
    <property type="entry name" value="DBL homology domain (DH-domain)"/>
    <property type="match status" value="1"/>
</dbReference>
<feature type="domain" description="DH" evidence="15">
    <location>
        <begin position="3743"/>
        <end position="3925"/>
    </location>
</feature>
<evidence type="ECO:0000256" key="12">
    <source>
        <dbReference type="SAM" id="MobiDB-lite"/>
    </source>
</evidence>
<dbReference type="InterPro" id="IPR011993">
    <property type="entry name" value="PH-like_dom_sf"/>
</dbReference>
<accession>A0AAV6GMH0</accession>
<dbReference type="PROSITE" id="PS50003">
    <property type="entry name" value="PH_DOMAIN"/>
    <property type="match status" value="1"/>
</dbReference>
<feature type="region of interest" description="Disordered" evidence="12">
    <location>
        <begin position="4248"/>
        <end position="4281"/>
    </location>
</feature>
<evidence type="ECO:0000256" key="7">
    <source>
        <dbReference type="ARBA" id="ARBA00022737"/>
    </source>
</evidence>
<feature type="domain" description="Ig-like" evidence="16">
    <location>
        <begin position="2333"/>
        <end position="2416"/>
    </location>
</feature>
<dbReference type="FunFam" id="2.60.40.10:FF:000425">
    <property type="entry name" value="Myosin light chain kinase"/>
    <property type="match status" value="1"/>
</dbReference>
<dbReference type="InterPro" id="IPR001452">
    <property type="entry name" value="SH3_domain"/>
</dbReference>
<dbReference type="Gene3D" id="1.20.900.10">
    <property type="entry name" value="Dbl homology (DH) domain"/>
    <property type="match status" value="1"/>
</dbReference>
<feature type="domain" description="Ig-like" evidence="16">
    <location>
        <begin position="2600"/>
        <end position="2684"/>
    </location>
</feature>
<dbReference type="SUPFAM" id="SSF48726">
    <property type="entry name" value="Immunoglobulin"/>
    <property type="match status" value="36"/>
</dbReference>
<evidence type="ECO:0000259" key="15">
    <source>
        <dbReference type="PROSITE" id="PS50010"/>
    </source>
</evidence>
<proteinExistence type="inferred from homology"/>
<dbReference type="PANTHER" id="PTHR35971">
    <property type="entry name" value="SI:DKEY-31G6.6"/>
    <property type="match status" value="1"/>
</dbReference>
<dbReference type="SMART" id="SM00233">
    <property type="entry name" value="PH"/>
    <property type="match status" value="1"/>
</dbReference>
<name>A0AAV6GMH0_9TELE</name>
<keyword evidence="18" id="KW-1185">Reference proteome</keyword>
<feature type="region of interest" description="Disordered" evidence="12">
    <location>
        <begin position="3540"/>
        <end position="3646"/>
    </location>
</feature>
<dbReference type="InterPro" id="IPR000048">
    <property type="entry name" value="IQ_motif_EF-hand-BS"/>
</dbReference>
<dbReference type="Gene3D" id="2.30.30.40">
    <property type="entry name" value="SH3 Domains"/>
    <property type="match status" value="1"/>
</dbReference>
<feature type="domain" description="Ig-like" evidence="16">
    <location>
        <begin position="1708"/>
        <end position="1792"/>
    </location>
</feature>
<feature type="region of interest" description="Disordered" evidence="12">
    <location>
        <begin position="3161"/>
        <end position="3321"/>
    </location>
</feature>
<feature type="domain" description="Ig-like" evidence="16">
    <location>
        <begin position="1975"/>
        <end position="2059"/>
    </location>
</feature>
<dbReference type="FunFam" id="2.60.40.10:FF:001652">
    <property type="entry name" value="Uncharacterized protein"/>
    <property type="match status" value="4"/>
</dbReference>
<feature type="domain" description="Ig-like" evidence="16">
    <location>
        <begin position="2778"/>
        <end position="2862"/>
    </location>
</feature>
<dbReference type="InterPro" id="IPR000219">
    <property type="entry name" value="DH_dom"/>
</dbReference>
<feature type="domain" description="Ig-like" evidence="16">
    <location>
        <begin position="2243"/>
        <end position="2328"/>
    </location>
</feature>
<sequence>MNDKTNPKLNMALKKIQVVRGLEDLELLETESCSFEVTLSHGYVDGSWTKDGTRLKSKPNCRISTQGKRHILTLTRVSLGDTGVFSFQAEGIQTSARLVVRARDIRILRDLLDADVTERESVSFVCEVNLEDVAGQWYINNSRLKARDNVKVKHEGKKHTLIIKSVKPEDAGEIKFTAESASSTATLSVEELPVQIIKPLKVKIAMYKHRGLLECQVSRASAQVKWYKNNREIAAGQKFQIHSDDVYRQLIIEDVASSDEDTYTCDAGDDKTSCQLLVEEQAISIVRGLTSVVVIEPKEAKFRVETSIKSVRPPKWTLNGQVLVDSQEVRIEKEGTIHWLIFTSTNSTMSGPVQFTFGKSKSTAQLTVKERPLAVVQPLEDTTTKEHGSITLSCGFNPSPRLVRWFKGKNLLSDSGKYSIKREKNRAELTIQNLRGADSGEYRCLAGGSESKGILTVEVRRLQIIKHLEHVEVEEDANATFTCELNYEVPSVQWILNDRILHTNNIHKINSTGKIHSLTLRRLSPQQSRVTFKAPGVSEAAILKVKERPAVFLRSLEDMSGEERSDICLTCEASKPNVVPTWRKDEIVLEASEKYEILQSGGSLALIIHNLCKDDAGEYVCDLGTSQTKATVTVHDLHITIAKRLKTTSVLVGDNCSFECVLSHELLEEAFWFLNGQLVVSNGRMLLSSNGRRHKMNIDEVAISDAGDIIFTIKDLSCQTVLFVQEKPVRVFRDMLNLRVTPGEDAELSCEITRPETSIKWLKNGHVIRESPKYEISQKDHLVKLIIRNATLMDSGEYCCEAEGIATRAKLVVKDLQHTFAKELRDTRAEEKSMVILECETKQPATKVTWLKGMMVISTGSKYLTKQKGVYLSLTIFNLEWSDEDVYTCDVGTMQSKAQLTVHGRKVLILDELEDIECLEGDTAMLRCRICPSDFIEVKWYLDETQLYTNDLNEIQVNPGGYHSLAIKRLARKDSGTISFVAGDKRSYASLLVRERRPTILRPLEDTEAIEGGTLVLSCRTSKPCHILWYKDGFLVWNSSRFWTSRSGNEARLTIREVIDTDAGVYECDAGAVRTKAKVTVKAVPAEFTRKLEDVDGKEGQSVTLSCEFSLPGVVYIWRRGAETLRAGDKYQMKQKKFAILLTINDLKVHDSGDYSCVCRDQKTTASLIVNAIPISFRRELRNQEVEEGRSVTLRCELSKPGAPFEWKKGAERLTSEGPYQIKQRDLMVELIIKKALVQHSGMYSCVCGDHITTATLKVNAQPVTFRQKLRSVVVEEGSTVSLRCELSKAGASVEWRRGEALLWSGDKYHMKQRDIVVEMKILNATLADSGLYSCICGYQKTTATVTVNIIQVTFKEKLKDQTIEEGNNLTLRCELSKAGVPVEWRKGGELIEPGERFQMRLRQATAELFIFEAVPEDSGVYSCVYAEQKTKATIKVTGVPATFIQSLKHQEVLEGGEVVFRCEISKAGVPVEWYRGDMGIQAGPKYQMKHDGRFAELQIRDLQPEDAGPFSCVTGGQKTTAEVKVNAHPVTFNREPQDQTAKEGDSAVFSCEISKPGAPVEWRRGRLILKSGEKYEIRQDGKYNKLVVRKVEESDAGRYTCKTKDAQVGAELNVKALPPTFIKELKNLEAEEGNSVMLRCELSKPGTSVEWRKGAELLRTGEKYQTRQREGVVELLIRKALPEDSGVYTCICKEQKTAAIVSITATPVTFKQNLKNQEAVEGYTITLRCEMSKTGVMVKWRKENELLTAGVKYEMKREGKIVELLINDVSLEDTGIYSCSVGDLKTTAEVKVRALPVTFKRELQDQASKEGDTVVFRCELSKPGAPIEWRKGRVVLMHGDKYEMKQEGKFTKLVISSVEESDAGKYMCKSKDSESSAELTVKVPPITFKKKLANQEVEEGNSITLSCMLSKPGIPVEWRKGDEVLKSGQTYQIIQKDATMELFIKKAQKEDSGVYSCVCGDQKTKATIKIFAIPVTFKQSLKNQEASEGGVVILRCELSKAGVSVEWWKGEDEILPSTKYAIKYEGQFAELQINNVKPKDVGEYSCVIGEMRTTAEVNVRAAASVYFEKELEDLEATEGESVTLTCELSNPNAPVIWKKDAEMLSQGARVSLEQQGNTHVLEIRRVRPEDAGVYTCNTRGKVTSAKLKVKENVKIVSGLRDLSVTAGEDAHFVCEVSHDDYADGVWWLGSTVLQRNEMNQMSCRGREHHLVLTRATAEEAGIVAFAVGNERTSARLRVLSKPKVLIEQKLKDTTIFEGGTATLSCVTSDTRTPVAWKRKNVVLLAGEKYELRKEGKLNLLLIHSVEKEDTGLYTCDTGDMQCSATLTVKEHPLRFQEELQGKEVEEGDTVLLCCELSKPGVRVEWRKGRVLLRPGGKYEMKQDGCELQLRIHDVSAQDKGDYTCSAGDLQTTAIVKVKEHPLFFREELQSQRVDEGETVVLCCELSKPGVPVEWRKGRVLLRPGGKYEMKQDGCELQLRIQDVSPQDKGDYTCSAGDQQTTGSLRVKEKPLFFQEELQSQEVDEGETVLLCCELSKPGVRVEWRKGRVLLRPGEKYEMKQDGCELQLRIHDVSAQDKGDYTCSAGDQQTTAQVRVKEHPLFFEKELLSQEVEEGDTVLLCCELSKPGVPVEWRKGRVLLRPGGKYEMKQDGCELQLRIQDVSPQDKGDYKCAAGDQYTTASIRVKEHPLFFQGELQSQEVDEGETVLLCCELSKPGVPVEWRKGRVLLRPGGKYEMKQDGCELQLRIQDVSPQDKGDYTCAAGDQQTKATITVKEYPLFFQKELESLESKEGETIFLNCELSKPGIPVQWRKGQVLLRPGGKYEMKHIDCELQLCIHDVSPQDKGDYTCSTGDQQTTAFVKVKEVPLVFHKELQNQEAEEGDTLILYCELSKPGVTAQWKKENAPLRSGLKYEIKQNGCQLELRIININPQDKGCYTCSAGTVQTTSSVAVKEVRPVPKDEPKPKPDTVKPGVPPAKPVAKAGKVELEKETVVKQPETDVSDNKKVDKDLRKKTLTRQKVEDDGVSKIEESNYAKEEPTELAPKVVSRSVGQQRQGSVSIQDEGLREAVLPKEAVKEPIKETTKETVKETVKETAKETIKGAEQLPVPPKRRRSLRPTEVKHEETAKSKETIKSPIEVTKDTAAIQKNKVVVSASTDNKDEITVSPQESKAHIKSPTEVTKEPRKSEEPTKEITVTKESAVSIQTNQESVKTAKKGIEEITVPVRRSEMAGQISQEGPGETTAPIQKNGEPSKAAANTPEEYSAAVQKKDESNKTLRRPSEGQIPAVQKNNEPVKTTTELPEQNNEPIKTAQQTPEESKPVQINKQPIVISAGHKEEAIISEQQLTELEEQKASSIDINVEEEPEMLEAAIKIQAVFKGYKTRKDMRPVFKEVFKNQSVELNGTIRLQCIAEGKPNTVRWLKDGEEIRPSTRFHIKKQDDGSCSLIIDNVTQKDTGIYTCEAVNKFGTISYNGNVTVETSPRPIPQVHVKPATALVPEIGTESELEPVSEPLRLEGGSLRQVYDLPKVDQHVGAKEKRRSLISASSVSCPSDYDTAPDGAESLSDFGSRDFPIKEKELKKAPSGSELPETTEELPSIDLQPQKPSSQLQIQAGGIAVSRSPSPKYSPSHKPSANESLSESDGEEDRGEIFDIYVAKCDCNPTGGHKETFVLKEGQYVEVLDSVHPTRWLVRTKPTKITPARQGWVSPAYLEKRGREPFSMLLEPQLYEKAGREPTKDEFKNTVSELIQGLLSGEEEFVRELSFFVSHHLRFIETSSKVPLTIFSQKEYMFRNIKEITNFHERSVLPKLMECSTDDDVAMCFVSQASDFEKYLQYIVGQSQAEACLNEKNTQHFFQKYQETELARRHTEVLSVSTYLQRPLERIEMYKSLLKELIRNKAKFKRSCCLLEDAFSVVSSLPWRAENMEQVAMIENYPAPLSGLGEPIRQGPFTVWEESPGTKLSFRGQQRHVFLFKDCVIFCKLKKDPDTHGDTYIFKNKMKLGDIEVKESVEGDERAWGLWHEHRGTVRKITLQSRSVLLKLSWLKDLRELHQCSCLPSRCAPHFDLLLGDCTTKLGQTVKLSCKVTGSPRPEVTWYKDGQAVEVDEQHMVSESNTGSCCLVLTGVSMEDSGQYMCYATSCMGNASTLAKIVVDVPPSFKIKLQNVQLDIGKDVQFQCSTLCTPLPRIRWFKNSKLLENQKKYQIDCEPQTGVLTLTIKRAGKVDLGLYECELWNKIGSAKCKAELCRPPATPTEPVPEKAPPVSAKVPEQETKGPNQAILM</sequence>
<feature type="domain" description="Ig-like" evidence="16">
    <location>
        <begin position="2422"/>
        <end position="2506"/>
    </location>
</feature>
<dbReference type="FunFam" id="2.60.40.10:FF:000345">
    <property type="entry name" value="Muscle M-line assembly protein unc-89"/>
    <property type="match status" value="1"/>
</dbReference>
<dbReference type="CDD" id="cd00096">
    <property type="entry name" value="Ig"/>
    <property type="match status" value="10"/>
</dbReference>
<feature type="domain" description="Ig-like" evidence="16">
    <location>
        <begin position="818"/>
        <end position="901"/>
    </location>
</feature>
<feature type="compositionally biased region" description="Basic and acidic residues" evidence="12">
    <location>
        <begin position="3064"/>
        <end position="3101"/>
    </location>
</feature>
<dbReference type="FunFam" id="2.60.40.10:FF:000107">
    <property type="entry name" value="Myosin, light chain kinase a"/>
    <property type="match status" value="1"/>
</dbReference>
<feature type="domain" description="Ig-like" evidence="16">
    <location>
        <begin position="2689"/>
        <end position="2773"/>
    </location>
</feature>
<dbReference type="SMART" id="SM00325">
    <property type="entry name" value="RhoGEF"/>
    <property type="match status" value="1"/>
</dbReference>
<feature type="region of interest" description="Disordered" evidence="12">
    <location>
        <begin position="3030"/>
        <end position="3136"/>
    </location>
</feature>
<feature type="compositionally biased region" description="Pro residues" evidence="12">
    <location>
        <begin position="4249"/>
        <end position="4260"/>
    </location>
</feature>
<dbReference type="InterPro" id="IPR013106">
    <property type="entry name" value="Ig_V-set"/>
</dbReference>
<dbReference type="InterPro" id="IPR052385">
    <property type="entry name" value="Obscurin/Obscurin-like_Reg"/>
</dbReference>
<dbReference type="SMART" id="SM00406">
    <property type="entry name" value="IGv"/>
    <property type="match status" value="8"/>
</dbReference>
<keyword evidence="5" id="KW-0963">Cytoplasm</keyword>
<feature type="domain" description="Ig-like" evidence="16">
    <location>
        <begin position="3389"/>
        <end position="3477"/>
    </location>
</feature>
<evidence type="ECO:0000256" key="8">
    <source>
        <dbReference type="ARBA" id="ARBA00023157"/>
    </source>
</evidence>
<dbReference type="GO" id="GO:0060298">
    <property type="term" value="P:positive regulation of sarcomere organization"/>
    <property type="evidence" value="ECO:0007669"/>
    <property type="project" value="UniProtKB-ARBA"/>
</dbReference>
<dbReference type="InterPro" id="IPR007110">
    <property type="entry name" value="Ig-like_dom"/>
</dbReference>
<dbReference type="Pfam" id="PF07679">
    <property type="entry name" value="I-set"/>
    <property type="match status" value="32"/>
</dbReference>
<dbReference type="CDD" id="cd20971">
    <property type="entry name" value="IgI_1_Titin-A168_like"/>
    <property type="match status" value="1"/>
</dbReference>
<evidence type="ECO:0000259" key="16">
    <source>
        <dbReference type="PROSITE" id="PS50835"/>
    </source>
</evidence>
<keyword evidence="9" id="KW-0539">Nucleus</keyword>
<feature type="domain" description="Ig-like" evidence="16">
    <location>
        <begin position="4156"/>
        <end position="4246"/>
    </location>
</feature>
<feature type="domain" description="Ig-like" evidence="16">
    <location>
        <begin position="549"/>
        <end position="633"/>
    </location>
</feature>
<evidence type="ECO:0000259" key="14">
    <source>
        <dbReference type="PROSITE" id="PS50003"/>
    </source>
</evidence>
<evidence type="ECO:0000256" key="1">
    <source>
        <dbReference type="ARBA" id="ARBA00004123"/>
    </source>
</evidence>
<feature type="domain" description="Ig-like" evidence="16">
    <location>
        <begin position="2867"/>
        <end position="2951"/>
    </location>
</feature>
<feature type="compositionally biased region" description="Basic and acidic residues" evidence="12">
    <location>
        <begin position="2953"/>
        <end position="2969"/>
    </location>
</feature>
<dbReference type="Pfam" id="PF22697">
    <property type="entry name" value="SOS1_NGEF_PH"/>
    <property type="match status" value="1"/>
</dbReference>
<evidence type="ECO:0000256" key="5">
    <source>
        <dbReference type="ARBA" id="ARBA00022490"/>
    </source>
</evidence>
<feature type="compositionally biased region" description="Polar residues" evidence="12">
    <location>
        <begin position="3289"/>
        <end position="3321"/>
    </location>
</feature>
<evidence type="ECO:0000256" key="11">
    <source>
        <dbReference type="PROSITE-ProRule" id="PRU00192"/>
    </source>
</evidence>
<feature type="domain" description="SH3" evidence="13">
    <location>
        <begin position="3649"/>
        <end position="3716"/>
    </location>
</feature>
<evidence type="ECO:0000256" key="9">
    <source>
        <dbReference type="ARBA" id="ARBA00023242"/>
    </source>
</evidence>
<keyword evidence="8" id="KW-1015">Disulfide bond</keyword>
<comment type="similarity">
    <text evidence="3">Belongs to the protein kinase superfamily. CAMK Ser/Thr protein kinase family.</text>
</comment>
<feature type="region of interest" description="Disordered" evidence="12">
    <location>
        <begin position="2953"/>
        <end position="2984"/>
    </location>
</feature>
<organism evidence="17 18">
    <name type="scientific">Alosa alosa</name>
    <name type="common">allis shad</name>
    <dbReference type="NCBI Taxonomy" id="278164"/>
    <lineage>
        <taxon>Eukaryota</taxon>
        <taxon>Metazoa</taxon>
        <taxon>Chordata</taxon>
        <taxon>Craniata</taxon>
        <taxon>Vertebrata</taxon>
        <taxon>Euteleostomi</taxon>
        <taxon>Actinopterygii</taxon>
        <taxon>Neopterygii</taxon>
        <taxon>Teleostei</taxon>
        <taxon>Clupei</taxon>
        <taxon>Clupeiformes</taxon>
        <taxon>Clupeoidei</taxon>
        <taxon>Clupeidae</taxon>
        <taxon>Alosa</taxon>
    </lineage>
</organism>
<feature type="domain" description="Ig-like" evidence="16">
    <location>
        <begin position="1885"/>
        <end position="1970"/>
    </location>
</feature>